<accession>A0AAX2UQD1</accession>
<reference evidence="1" key="1">
    <citation type="submission" date="2017-10" db="EMBL/GenBank/DDBJ databases">
        <authorList>
            <person name="Colston S.M."/>
            <person name="Graf J."/>
        </authorList>
    </citation>
    <scope>NUCLEOTIDE SEQUENCE</scope>
    <source>
        <strain evidence="1">BAQ071013-135</strain>
    </source>
</reference>
<evidence type="ECO:0008006" key="3">
    <source>
        <dbReference type="Google" id="ProtNLM"/>
    </source>
</evidence>
<evidence type="ECO:0000313" key="2">
    <source>
        <dbReference type="Proteomes" id="UP000796104"/>
    </source>
</evidence>
<comment type="caution">
    <text evidence="1">The sequence shown here is derived from an EMBL/GenBank/DDBJ whole genome shotgun (WGS) entry which is preliminary data.</text>
</comment>
<gene>
    <name evidence="1" type="ORF">CF123_18015</name>
</gene>
<evidence type="ECO:0000313" key="1">
    <source>
        <dbReference type="EMBL" id="TND52014.1"/>
    </source>
</evidence>
<name>A0AAX2UQD1_AERVE</name>
<dbReference type="Proteomes" id="UP000796104">
    <property type="component" value="Unassembled WGS sequence"/>
</dbReference>
<organism evidence="1 2">
    <name type="scientific">Aeromonas veronii</name>
    <dbReference type="NCBI Taxonomy" id="654"/>
    <lineage>
        <taxon>Bacteria</taxon>
        <taxon>Pseudomonadati</taxon>
        <taxon>Pseudomonadota</taxon>
        <taxon>Gammaproteobacteria</taxon>
        <taxon>Aeromonadales</taxon>
        <taxon>Aeromonadaceae</taxon>
        <taxon>Aeromonas</taxon>
    </lineage>
</organism>
<sequence>MTGSRHLELIRIALRPLEKWGCTPIQQQNILQVPLAELEEYRGEEAVEAYLDEDQLLRVTIVLNIHFALVSAFRDQERTFSFMGKENHSAEFDGKTPLSLIESGDFENLVSVMTYTADLRGKLTA</sequence>
<dbReference type="EMBL" id="PDXJ01000025">
    <property type="protein sequence ID" value="TND52014.1"/>
    <property type="molecule type" value="Genomic_DNA"/>
</dbReference>
<proteinExistence type="predicted"/>
<reference evidence="1" key="2">
    <citation type="journal article" date="2019" name="PLoS ONE">
        <title>Identification and characterization of putative Aeromonas spp. T3SS effectors.</title>
        <authorList>
            <person name="Rangel L.T."/>
            <person name="Marden J."/>
            <person name="Colston S."/>
            <person name="Setubal J.C."/>
            <person name="Graf J."/>
            <person name="Gogarten J.P."/>
        </authorList>
    </citation>
    <scope>NUCLEOTIDE SEQUENCE</scope>
    <source>
        <strain evidence="1">BAQ071013-135</strain>
    </source>
</reference>
<dbReference type="AlphaFoldDB" id="A0AAX2UQD1"/>
<dbReference type="RefSeq" id="WP_139495214.1">
    <property type="nucleotide sequence ID" value="NZ_CAWORL010000018.1"/>
</dbReference>
<protein>
    <recommendedName>
        <fullName evidence="3">DUF2384 domain-containing protein</fullName>
    </recommendedName>
</protein>